<dbReference type="AlphaFoldDB" id="A0A380I8C7"/>
<dbReference type="EMBL" id="UHDT01000004">
    <property type="protein sequence ID" value="SUN02201.1"/>
    <property type="molecule type" value="Genomic_DNA"/>
</dbReference>
<evidence type="ECO:0000313" key="1">
    <source>
        <dbReference type="EMBL" id="SUN02201.1"/>
    </source>
</evidence>
<evidence type="ECO:0008006" key="3">
    <source>
        <dbReference type="Google" id="ProtNLM"/>
    </source>
</evidence>
<sequence>MTNKKTMPKHPYDYFKGDMTIFLLRICSE</sequence>
<reference evidence="1 2" key="1">
    <citation type="submission" date="2018-06" db="EMBL/GenBank/DDBJ databases">
        <authorList>
            <consortium name="Pathogen Informatics"/>
            <person name="Doyle S."/>
        </authorList>
    </citation>
    <scope>NUCLEOTIDE SEQUENCE [LARGE SCALE GENOMIC DNA]</scope>
    <source>
        <strain evidence="1 2">NCTC13832</strain>
    </source>
</reference>
<protein>
    <recommendedName>
        <fullName evidence="3">Transposase</fullName>
    </recommendedName>
</protein>
<gene>
    <name evidence="1" type="ORF">NCTC13832_02440</name>
</gene>
<evidence type="ECO:0000313" key="2">
    <source>
        <dbReference type="Proteomes" id="UP000254100"/>
    </source>
</evidence>
<proteinExistence type="predicted"/>
<dbReference type="Proteomes" id="UP000254100">
    <property type="component" value="Unassembled WGS sequence"/>
</dbReference>
<name>A0A380I8C7_9STAP</name>
<accession>A0A380I8C7</accession>
<organism evidence="1 2">
    <name type="scientific">Staphylococcus microti</name>
    <dbReference type="NCBI Taxonomy" id="569857"/>
    <lineage>
        <taxon>Bacteria</taxon>
        <taxon>Bacillati</taxon>
        <taxon>Bacillota</taxon>
        <taxon>Bacilli</taxon>
        <taxon>Bacillales</taxon>
        <taxon>Staphylococcaceae</taxon>
        <taxon>Staphylococcus</taxon>
    </lineage>
</organism>